<dbReference type="PROSITE" id="PS51029">
    <property type="entry name" value="MADF"/>
    <property type="match status" value="1"/>
</dbReference>
<dbReference type="InterPro" id="IPR012337">
    <property type="entry name" value="RNaseH-like_sf"/>
</dbReference>
<dbReference type="InterPro" id="IPR050951">
    <property type="entry name" value="Retrovirus_Pol_polyprotein"/>
</dbReference>
<organism evidence="4 5">
    <name type="scientific">Ranitomeya imitator</name>
    <name type="common">mimic poison frog</name>
    <dbReference type="NCBI Taxonomy" id="111125"/>
    <lineage>
        <taxon>Eukaryota</taxon>
        <taxon>Metazoa</taxon>
        <taxon>Chordata</taxon>
        <taxon>Craniata</taxon>
        <taxon>Vertebrata</taxon>
        <taxon>Euteleostomi</taxon>
        <taxon>Amphibia</taxon>
        <taxon>Batrachia</taxon>
        <taxon>Anura</taxon>
        <taxon>Neobatrachia</taxon>
        <taxon>Hyloidea</taxon>
        <taxon>Dendrobatidae</taxon>
        <taxon>Dendrobatinae</taxon>
        <taxon>Ranitomeya</taxon>
    </lineage>
</organism>
<keyword evidence="5" id="KW-1185">Reference proteome</keyword>
<evidence type="ECO:0000259" key="3">
    <source>
        <dbReference type="PROSITE" id="PS51029"/>
    </source>
</evidence>
<name>A0ABN9LL55_9NEOB</name>
<evidence type="ECO:0008006" key="6">
    <source>
        <dbReference type="Google" id="ProtNLM"/>
    </source>
</evidence>
<evidence type="ECO:0000313" key="5">
    <source>
        <dbReference type="Proteomes" id="UP001176940"/>
    </source>
</evidence>
<accession>A0ABN9LL55</accession>
<dbReference type="Proteomes" id="UP001176940">
    <property type="component" value="Unassembled WGS sequence"/>
</dbReference>
<sequence>MRLPPVRPTPTMVKVPESGAPLRVPLCTRPRSQAATGEAAPQDPPSRPVEDRSQMGVQFTSKFWRAVCKSVQVKLDFSSAYHPQSNGQVERTNQILMGFLRHFVNVHHDDWTDTFTEELSKIWSDTKVALKKDSQRMKRHADKRRLDAPIFRPGDKVLLSSRSSATSYPAILDDDCSIYAIPSRPVNLPSPSPDNASTIGTSFYPYTRYHQIEQHPEVWDRSSEKYKGAKRDAWPKIVTALFPEWPNLPTQQQTQILGDVKTRWRSVTDRYLKSLKTPSGSSPPRKRVPYGDQLKFILGSRSLRRTESNISAQTPPDLTDGDTTVDSIGEEVEDCIMNSQESPGNMSLSGRSHEISDSLGEQDVAANTTTSTSSDAGANSGGGVSRHMGRGAASVRPVAVKRPVQKKTKQGQIIEQLTSKTLNLLDNSSKQDEHDKFGSFLADRVRTLPRDKQQMFVTAVNCLLMAIDDTPTLPPAPQVMTGIFNIFSNPIMPPPPPPPAAASQRYGQAATYRANQVDAYSGHTPLPSSTGHRSSMPNSSVYSQPDLFNDMGYQPEYHQF</sequence>
<dbReference type="InterPro" id="IPR001584">
    <property type="entry name" value="Integrase_cat-core"/>
</dbReference>
<dbReference type="SUPFAM" id="SSF53098">
    <property type="entry name" value="Ribonuclease H-like"/>
    <property type="match status" value="1"/>
</dbReference>
<dbReference type="PANTHER" id="PTHR37984">
    <property type="entry name" value="PROTEIN CBG26694"/>
    <property type="match status" value="1"/>
</dbReference>
<dbReference type="InterPro" id="IPR006578">
    <property type="entry name" value="MADF-dom"/>
</dbReference>
<protein>
    <recommendedName>
        <fullName evidence="6">Integrase catalytic domain-containing protein</fullName>
    </recommendedName>
</protein>
<feature type="domain" description="Integrase catalytic" evidence="2">
    <location>
        <begin position="48"/>
        <end position="101"/>
    </location>
</feature>
<comment type="caution">
    <text evidence="4">The sequence shown here is derived from an EMBL/GenBank/DDBJ whole genome shotgun (WGS) entry which is preliminary data.</text>
</comment>
<dbReference type="Gene3D" id="3.30.420.10">
    <property type="entry name" value="Ribonuclease H-like superfamily/Ribonuclease H"/>
    <property type="match status" value="1"/>
</dbReference>
<evidence type="ECO:0000313" key="4">
    <source>
        <dbReference type="EMBL" id="CAJ0942224.1"/>
    </source>
</evidence>
<feature type="region of interest" description="Disordered" evidence="1">
    <location>
        <begin position="519"/>
        <end position="548"/>
    </location>
</feature>
<feature type="region of interest" description="Disordered" evidence="1">
    <location>
        <begin position="1"/>
        <end position="53"/>
    </location>
</feature>
<feature type="domain" description="MADF" evidence="3">
    <location>
        <begin position="207"/>
        <end position="302"/>
    </location>
</feature>
<feature type="compositionally biased region" description="Polar residues" evidence="1">
    <location>
        <begin position="526"/>
        <end position="543"/>
    </location>
</feature>
<dbReference type="InterPro" id="IPR036397">
    <property type="entry name" value="RNaseH_sf"/>
</dbReference>
<feature type="region of interest" description="Disordered" evidence="1">
    <location>
        <begin position="365"/>
        <end position="397"/>
    </location>
</feature>
<gene>
    <name evidence="4" type="ORF">RIMI_LOCUS9526374</name>
</gene>
<dbReference type="PROSITE" id="PS50994">
    <property type="entry name" value="INTEGRASE"/>
    <property type="match status" value="1"/>
</dbReference>
<reference evidence="4" key="1">
    <citation type="submission" date="2023-07" db="EMBL/GenBank/DDBJ databases">
        <authorList>
            <person name="Stuckert A."/>
        </authorList>
    </citation>
    <scope>NUCLEOTIDE SEQUENCE</scope>
</reference>
<evidence type="ECO:0000259" key="2">
    <source>
        <dbReference type="PROSITE" id="PS50994"/>
    </source>
</evidence>
<dbReference type="EMBL" id="CAUEEQ010019852">
    <property type="protein sequence ID" value="CAJ0942224.1"/>
    <property type="molecule type" value="Genomic_DNA"/>
</dbReference>
<proteinExistence type="predicted"/>
<dbReference type="Pfam" id="PF10545">
    <property type="entry name" value="MADF_DNA_bdg"/>
    <property type="match status" value="1"/>
</dbReference>
<feature type="compositionally biased region" description="Low complexity" evidence="1">
    <location>
        <begin position="365"/>
        <end position="378"/>
    </location>
</feature>
<evidence type="ECO:0000256" key="1">
    <source>
        <dbReference type="SAM" id="MobiDB-lite"/>
    </source>
</evidence>
<dbReference type="PANTHER" id="PTHR37984:SF5">
    <property type="entry name" value="PROTEIN NYNRIN-LIKE"/>
    <property type="match status" value="1"/>
</dbReference>